<dbReference type="Proteomes" id="UP000238375">
    <property type="component" value="Unassembled WGS sequence"/>
</dbReference>
<dbReference type="Gene3D" id="2.40.160.20">
    <property type="match status" value="1"/>
</dbReference>
<keyword evidence="2" id="KW-1185">Reference proteome</keyword>
<evidence type="ECO:0000313" key="1">
    <source>
        <dbReference type="EMBL" id="PRY32528.1"/>
    </source>
</evidence>
<dbReference type="RefSeq" id="WP_106139749.1">
    <property type="nucleotide sequence ID" value="NZ_PVTE01000021.1"/>
</dbReference>
<dbReference type="OrthoDB" id="975478at2"/>
<dbReference type="SUPFAM" id="SSF56925">
    <property type="entry name" value="OMPA-like"/>
    <property type="match status" value="1"/>
</dbReference>
<comment type="caution">
    <text evidence="1">The sequence shown here is derived from an EMBL/GenBank/DDBJ whole genome shotgun (WGS) entry which is preliminary data.</text>
</comment>
<organism evidence="1 2">
    <name type="scientific">Spirosoma oryzae</name>
    <dbReference type="NCBI Taxonomy" id="1469603"/>
    <lineage>
        <taxon>Bacteria</taxon>
        <taxon>Pseudomonadati</taxon>
        <taxon>Bacteroidota</taxon>
        <taxon>Cytophagia</taxon>
        <taxon>Cytophagales</taxon>
        <taxon>Cytophagaceae</taxon>
        <taxon>Spirosoma</taxon>
    </lineage>
</organism>
<dbReference type="AlphaFoldDB" id="A0A2T0SGI6"/>
<reference evidence="1 2" key="1">
    <citation type="submission" date="2018-03" db="EMBL/GenBank/DDBJ databases">
        <title>Genomic Encyclopedia of Archaeal and Bacterial Type Strains, Phase II (KMG-II): from individual species to whole genera.</title>
        <authorList>
            <person name="Goeker M."/>
        </authorList>
    </citation>
    <scope>NUCLEOTIDE SEQUENCE [LARGE SCALE GENOMIC DNA]</scope>
    <source>
        <strain evidence="1 2">DSM 28354</strain>
    </source>
</reference>
<proteinExistence type="predicted"/>
<accession>A0A2T0SGI6</accession>
<evidence type="ECO:0000313" key="2">
    <source>
        <dbReference type="Proteomes" id="UP000238375"/>
    </source>
</evidence>
<gene>
    <name evidence="1" type="ORF">CLV58_12128</name>
</gene>
<dbReference type="InterPro" id="IPR011250">
    <property type="entry name" value="OMP/PagP_B-barrel"/>
</dbReference>
<name>A0A2T0SGI6_9BACT</name>
<dbReference type="EMBL" id="PVTE01000021">
    <property type="protein sequence ID" value="PRY32528.1"/>
    <property type="molecule type" value="Genomic_DNA"/>
</dbReference>
<protein>
    <submittedName>
        <fullName evidence="1">Outer membrane protein with beta-barrel domain</fullName>
    </submittedName>
</protein>
<sequence>MNELDHFPDDFWRKAFDGADEQPPQRVWDAVERQLDEDSKTRVLPLWGAALLPGLRTLTWGAGAAASVALLLAGWWYTQATNQLSTTKSVAVRTNQPAAAPANAPITPNTSQSNHKTTLVASAAKAIPEFYTHHIRSAAKHESQPAFTLTGNSNLIVDIDRQYGNAQSERTAQFVQTSGFVQTTIQSVSAPNPSPAAAMPLMATSPMAAEVPPAAGQPNAPAAPKLAVANTSSNQPTQSKVAAAWTGVDATSDVAVTDGLAKSKKREKWASISVMPGAYNPAVALASAATPMAVASYANSVNRNAVATTPVVDSRSSRSIAYQVSAGIQLTEHWSIESGVGYLSAQSTVESPTQISLASAAMITAKDAQVVNNLFVDAVRDRVISQTNAYAAAAVDQHGSSQSYVTNRYSMSEQQAVSNAYQFVQVPVQVGYQLRPRKRLGLALIGGFLTNIFVRNTIANQVVVTPADDIYRSLSLAASVGARFRYRPSQHWSASLAGLYQPAIGSTTASDSPIRSQPTTTGMSFGVDYHF</sequence>